<dbReference type="Proteomes" id="UP000601789">
    <property type="component" value="Unassembled WGS sequence"/>
</dbReference>
<evidence type="ECO:0000259" key="4">
    <source>
        <dbReference type="PROSITE" id="PS50887"/>
    </source>
</evidence>
<reference evidence="5 6" key="1">
    <citation type="submission" date="2020-10" db="EMBL/GenBank/DDBJ databases">
        <title>Aquamicrobium zhengzhouensis sp. nov., a exopolysaccharide producing bacterium isolated from farmland soil.</title>
        <authorList>
            <person name="Wang X."/>
        </authorList>
    </citation>
    <scope>NUCLEOTIDE SEQUENCE [LARGE SCALE GENOMIC DNA]</scope>
    <source>
        <strain evidence="6">cd-1</strain>
    </source>
</reference>
<dbReference type="SUPFAM" id="SSF55073">
    <property type="entry name" value="Nucleotide cyclase"/>
    <property type="match status" value="1"/>
</dbReference>
<dbReference type="SMART" id="SM00267">
    <property type="entry name" value="GGDEF"/>
    <property type="match status" value="1"/>
</dbReference>
<dbReference type="CDD" id="cd01949">
    <property type="entry name" value="GGDEF"/>
    <property type="match status" value="1"/>
</dbReference>
<evidence type="ECO:0000256" key="3">
    <source>
        <dbReference type="SAM" id="Phobius"/>
    </source>
</evidence>
<evidence type="ECO:0000313" key="5">
    <source>
        <dbReference type="EMBL" id="MBI1621456.1"/>
    </source>
</evidence>
<feature type="transmembrane region" description="Helical" evidence="3">
    <location>
        <begin position="5"/>
        <end position="23"/>
    </location>
</feature>
<dbReference type="PANTHER" id="PTHR45138">
    <property type="entry name" value="REGULATORY COMPONENTS OF SENSORY TRANSDUCTION SYSTEM"/>
    <property type="match status" value="1"/>
</dbReference>
<dbReference type="InterPro" id="IPR043128">
    <property type="entry name" value="Rev_trsase/Diguanyl_cyclase"/>
</dbReference>
<dbReference type="InterPro" id="IPR029787">
    <property type="entry name" value="Nucleotide_cyclase"/>
</dbReference>
<sequence length="247" mass="27322">MMWTILGPLVCVAICQIFIWFTFPHLAPEDFRKVAITATILPTVIAAPLFFMHSLKLRELAIANHKLNDLASLDGLTGCLNRRSFQSTVEDWLRRTSQGAFLIIDADNFKSINDTYGHERGDEALRVIAGAVSASMRQEDLCGRIGGEEFGVYLPNVQIPVATEVAERLRAAVSDAPFAPYHDDDYRNLSVSVGCAVHSRATSYAELFSAADEQLYVAKELGRDRVRLAVIDPAVEAQLQGRRRAAN</sequence>
<feature type="domain" description="GGDEF" evidence="4">
    <location>
        <begin position="97"/>
        <end position="231"/>
    </location>
</feature>
<keyword evidence="3" id="KW-0472">Membrane</keyword>
<gene>
    <name evidence="5" type="ORF">IOD40_12375</name>
</gene>
<name>A0ABS0SDV4_9HYPH</name>
<dbReference type="EC" id="2.7.7.65" evidence="1"/>
<feature type="transmembrane region" description="Helical" evidence="3">
    <location>
        <begin position="35"/>
        <end position="52"/>
    </location>
</feature>
<dbReference type="PROSITE" id="PS50887">
    <property type="entry name" value="GGDEF"/>
    <property type="match status" value="1"/>
</dbReference>
<proteinExistence type="predicted"/>
<evidence type="ECO:0000313" key="6">
    <source>
        <dbReference type="Proteomes" id="UP000601789"/>
    </source>
</evidence>
<comment type="catalytic activity">
    <reaction evidence="2">
        <text>2 GTP = 3',3'-c-di-GMP + 2 diphosphate</text>
        <dbReference type="Rhea" id="RHEA:24898"/>
        <dbReference type="ChEBI" id="CHEBI:33019"/>
        <dbReference type="ChEBI" id="CHEBI:37565"/>
        <dbReference type="ChEBI" id="CHEBI:58805"/>
        <dbReference type="EC" id="2.7.7.65"/>
    </reaction>
</comment>
<dbReference type="Pfam" id="PF00990">
    <property type="entry name" value="GGDEF"/>
    <property type="match status" value="1"/>
</dbReference>
<comment type="caution">
    <text evidence="5">The sequence shown here is derived from an EMBL/GenBank/DDBJ whole genome shotgun (WGS) entry which is preliminary data.</text>
</comment>
<dbReference type="InterPro" id="IPR000160">
    <property type="entry name" value="GGDEF_dom"/>
</dbReference>
<evidence type="ECO:0000256" key="1">
    <source>
        <dbReference type="ARBA" id="ARBA00012528"/>
    </source>
</evidence>
<keyword evidence="3" id="KW-0812">Transmembrane</keyword>
<dbReference type="PANTHER" id="PTHR45138:SF9">
    <property type="entry name" value="DIGUANYLATE CYCLASE DGCM-RELATED"/>
    <property type="match status" value="1"/>
</dbReference>
<evidence type="ECO:0000256" key="2">
    <source>
        <dbReference type="ARBA" id="ARBA00034247"/>
    </source>
</evidence>
<keyword evidence="3" id="KW-1133">Transmembrane helix</keyword>
<dbReference type="EMBL" id="JADGMQ010000008">
    <property type="protein sequence ID" value="MBI1621456.1"/>
    <property type="molecule type" value="Genomic_DNA"/>
</dbReference>
<keyword evidence="6" id="KW-1185">Reference proteome</keyword>
<organism evidence="5 6">
    <name type="scientific">Aquamicrobium zhengzhouense</name>
    <dbReference type="NCBI Taxonomy" id="2781738"/>
    <lineage>
        <taxon>Bacteria</taxon>
        <taxon>Pseudomonadati</taxon>
        <taxon>Pseudomonadota</taxon>
        <taxon>Alphaproteobacteria</taxon>
        <taxon>Hyphomicrobiales</taxon>
        <taxon>Phyllobacteriaceae</taxon>
        <taxon>Aquamicrobium</taxon>
    </lineage>
</organism>
<dbReference type="InterPro" id="IPR050469">
    <property type="entry name" value="Diguanylate_Cyclase"/>
</dbReference>
<dbReference type="Gene3D" id="3.30.70.270">
    <property type="match status" value="1"/>
</dbReference>
<protein>
    <recommendedName>
        <fullName evidence="1">diguanylate cyclase</fullName>
        <ecNumber evidence="1">2.7.7.65</ecNumber>
    </recommendedName>
</protein>
<accession>A0ABS0SDV4</accession>
<dbReference type="NCBIfam" id="TIGR00254">
    <property type="entry name" value="GGDEF"/>
    <property type="match status" value="1"/>
</dbReference>